<dbReference type="Pfam" id="PF00144">
    <property type="entry name" value="Beta-lactamase"/>
    <property type="match status" value="1"/>
</dbReference>
<dbReference type="Proteomes" id="UP000250245">
    <property type="component" value="Unassembled WGS sequence"/>
</dbReference>
<gene>
    <name evidence="2" type="ORF">NCTC11820_01993</name>
</gene>
<reference evidence="2 3" key="1">
    <citation type="submission" date="2018-06" db="EMBL/GenBank/DDBJ databases">
        <authorList>
            <consortium name="Pathogen Informatics"/>
            <person name="Doyle S."/>
        </authorList>
    </citation>
    <scope>NUCLEOTIDE SEQUENCE [LARGE SCALE GENOMIC DNA]</scope>
    <source>
        <strain evidence="2 3">NCTC11820</strain>
    </source>
</reference>
<dbReference type="SUPFAM" id="SSF56601">
    <property type="entry name" value="beta-lactamase/transpeptidase-like"/>
    <property type="match status" value="1"/>
</dbReference>
<dbReference type="InterPro" id="IPR012338">
    <property type="entry name" value="Beta-lactam/transpept-like"/>
</dbReference>
<evidence type="ECO:0000259" key="1">
    <source>
        <dbReference type="Pfam" id="PF00144"/>
    </source>
</evidence>
<name>A0A2X3BLA8_9ACTO</name>
<evidence type="ECO:0000313" key="2">
    <source>
        <dbReference type="EMBL" id="SQC01601.1"/>
    </source>
</evidence>
<dbReference type="InterPro" id="IPR001466">
    <property type="entry name" value="Beta-lactam-related"/>
</dbReference>
<dbReference type="Gene3D" id="3.40.710.10">
    <property type="entry name" value="DD-peptidase/beta-lactamase superfamily"/>
    <property type="match status" value="1"/>
</dbReference>
<proteinExistence type="predicted"/>
<feature type="domain" description="Beta-lactamase-related" evidence="1">
    <location>
        <begin position="28"/>
        <end position="66"/>
    </location>
</feature>
<sequence>MTLQKTAPDRPRLGVQLGISRPDARAIAPFTKRIYSNYNFELAGAIAEKVVGKSWTDWVREAVFRASWNERYNFVAFSGVGCGRSCD</sequence>
<accession>A0A2X3BLA8</accession>
<protein>
    <submittedName>
        <fullName evidence="2">Beta-lactamase</fullName>
    </submittedName>
</protein>
<evidence type="ECO:0000313" key="3">
    <source>
        <dbReference type="Proteomes" id="UP000250245"/>
    </source>
</evidence>
<dbReference type="AlphaFoldDB" id="A0A2X3BLA8"/>
<organism evidence="2 3">
    <name type="scientific">Mobiluncus curtisii</name>
    <dbReference type="NCBI Taxonomy" id="2051"/>
    <lineage>
        <taxon>Bacteria</taxon>
        <taxon>Bacillati</taxon>
        <taxon>Actinomycetota</taxon>
        <taxon>Actinomycetes</taxon>
        <taxon>Actinomycetales</taxon>
        <taxon>Actinomycetaceae</taxon>
        <taxon>Mobiluncus</taxon>
    </lineage>
</organism>
<dbReference type="EMBL" id="UASJ01000006">
    <property type="protein sequence ID" value="SQC01601.1"/>
    <property type="molecule type" value="Genomic_DNA"/>
</dbReference>